<evidence type="ECO:0000313" key="6">
    <source>
        <dbReference type="Proteomes" id="UP000183015"/>
    </source>
</evidence>
<sequence>MSVTPVRPATPKDAEELLRLRVDVLTGEPATDAWRSTFLADMQARLGTDPHLLAFVADAGDGVLAACAIGVVYRGYEGPSYPGGLWGRVHTVVTDPRHRHRGLAEAVTRALVSALQDRGCSSVELIATPEGLPLYEKLGFNPVAHYLTLRHPLAVAGVARPEAPEAPAGRRGVEPERGGR</sequence>
<name>A0A1H8BR18_STRJI</name>
<dbReference type="RefSeq" id="WP_052438818.1">
    <property type="nucleotide sequence ID" value="NZ_BBPN01000016.1"/>
</dbReference>
<dbReference type="CDD" id="cd04301">
    <property type="entry name" value="NAT_SF"/>
    <property type="match status" value="1"/>
</dbReference>
<dbReference type="OrthoDB" id="9764897at2"/>
<dbReference type="PANTHER" id="PTHR43877">
    <property type="entry name" value="AMINOALKYLPHOSPHONATE N-ACETYLTRANSFERASE-RELATED-RELATED"/>
    <property type="match status" value="1"/>
</dbReference>
<reference evidence="6" key="1">
    <citation type="submission" date="2016-10" db="EMBL/GenBank/DDBJ databases">
        <authorList>
            <person name="Varghese N."/>
        </authorList>
    </citation>
    <scope>NUCLEOTIDE SEQUENCE [LARGE SCALE GENOMIC DNA]</scope>
    <source>
        <strain evidence="6">DSM 45096 / BCRC 16803 / CGMCC 4.1857 / CIP 109030 / JCM 12277 / KCTC 19219 / NBRC 100920 / 33214</strain>
    </source>
</reference>
<dbReference type="Pfam" id="PF00583">
    <property type="entry name" value="Acetyltransf_1"/>
    <property type="match status" value="1"/>
</dbReference>
<evidence type="ECO:0000256" key="3">
    <source>
        <dbReference type="SAM" id="MobiDB-lite"/>
    </source>
</evidence>
<accession>A0A1H8BR18</accession>
<keyword evidence="1" id="KW-0808">Transferase</keyword>
<dbReference type="InterPro" id="IPR016181">
    <property type="entry name" value="Acyl_CoA_acyltransferase"/>
</dbReference>
<keyword evidence="6" id="KW-1185">Reference proteome</keyword>
<evidence type="ECO:0000256" key="2">
    <source>
        <dbReference type="ARBA" id="ARBA00023315"/>
    </source>
</evidence>
<dbReference type="AlphaFoldDB" id="A0A1H8BR18"/>
<feature type="compositionally biased region" description="Low complexity" evidence="3">
    <location>
        <begin position="160"/>
        <end position="170"/>
    </location>
</feature>
<dbReference type="eggNOG" id="COG0456">
    <property type="taxonomic scope" value="Bacteria"/>
</dbReference>
<evidence type="ECO:0000256" key="1">
    <source>
        <dbReference type="ARBA" id="ARBA00022679"/>
    </source>
</evidence>
<evidence type="ECO:0000313" key="5">
    <source>
        <dbReference type="EMBL" id="SEM85305.1"/>
    </source>
</evidence>
<gene>
    <name evidence="5" type="ORF">SAMN05414137_1762</name>
</gene>
<dbReference type="EMBL" id="FOAZ01000076">
    <property type="protein sequence ID" value="SEM85305.1"/>
    <property type="molecule type" value="Genomic_DNA"/>
</dbReference>
<dbReference type="Proteomes" id="UP000183015">
    <property type="component" value="Unassembled WGS sequence"/>
</dbReference>
<proteinExistence type="predicted"/>
<dbReference type="SUPFAM" id="SSF55729">
    <property type="entry name" value="Acyl-CoA N-acyltransferases (Nat)"/>
    <property type="match status" value="1"/>
</dbReference>
<dbReference type="PROSITE" id="PS51186">
    <property type="entry name" value="GNAT"/>
    <property type="match status" value="1"/>
</dbReference>
<dbReference type="Gene3D" id="3.40.630.30">
    <property type="match status" value="1"/>
</dbReference>
<protein>
    <submittedName>
        <fullName evidence="5">Ribosomal protein S18 acetylase RimI</fullName>
    </submittedName>
</protein>
<keyword evidence="5" id="KW-0689">Ribosomal protein</keyword>
<feature type="compositionally biased region" description="Basic and acidic residues" evidence="3">
    <location>
        <begin position="171"/>
        <end position="180"/>
    </location>
</feature>
<organism evidence="5 6">
    <name type="scientific">Streptacidiphilus jiangxiensis</name>
    <dbReference type="NCBI Taxonomy" id="235985"/>
    <lineage>
        <taxon>Bacteria</taxon>
        <taxon>Bacillati</taxon>
        <taxon>Actinomycetota</taxon>
        <taxon>Actinomycetes</taxon>
        <taxon>Kitasatosporales</taxon>
        <taxon>Streptomycetaceae</taxon>
        <taxon>Streptacidiphilus</taxon>
    </lineage>
</organism>
<evidence type="ECO:0000259" key="4">
    <source>
        <dbReference type="PROSITE" id="PS51186"/>
    </source>
</evidence>
<keyword evidence="5" id="KW-0687">Ribonucleoprotein</keyword>
<dbReference type="InterPro" id="IPR000182">
    <property type="entry name" value="GNAT_dom"/>
</dbReference>
<keyword evidence="2" id="KW-0012">Acyltransferase</keyword>
<dbReference type="STRING" id="235985.SAMN05414137_1762"/>
<dbReference type="GO" id="GO:0016747">
    <property type="term" value="F:acyltransferase activity, transferring groups other than amino-acyl groups"/>
    <property type="evidence" value="ECO:0007669"/>
    <property type="project" value="InterPro"/>
</dbReference>
<feature type="region of interest" description="Disordered" evidence="3">
    <location>
        <begin position="160"/>
        <end position="180"/>
    </location>
</feature>
<dbReference type="InterPro" id="IPR050832">
    <property type="entry name" value="Bact_Acetyltransf"/>
</dbReference>
<feature type="domain" description="N-acetyltransferase" evidence="4">
    <location>
        <begin position="4"/>
        <end position="167"/>
    </location>
</feature>
<dbReference type="GO" id="GO:0005840">
    <property type="term" value="C:ribosome"/>
    <property type="evidence" value="ECO:0007669"/>
    <property type="project" value="UniProtKB-KW"/>
</dbReference>